<evidence type="ECO:0000313" key="3">
    <source>
        <dbReference type="Proteomes" id="UP000030645"/>
    </source>
</evidence>
<accession>W9QED6</accession>
<evidence type="ECO:0000256" key="1">
    <source>
        <dbReference type="SAM" id="MobiDB-lite"/>
    </source>
</evidence>
<reference evidence="3" key="1">
    <citation type="submission" date="2013-01" db="EMBL/GenBank/DDBJ databases">
        <title>Draft Genome Sequence of a Mulberry Tree, Morus notabilis C.K. Schneid.</title>
        <authorList>
            <person name="He N."/>
            <person name="Zhao S."/>
        </authorList>
    </citation>
    <scope>NUCLEOTIDE SEQUENCE</scope>
</reference>
<gene>
    <name evidence="2" type="ORF">L484_012402</name>
</gene>
<dbReference type="EMBL" id="KE343499">
    <property type="protein sequence ID" value="EXB30872.1"/>
    <property type="molecule type" value="Genomic_DNA"/>
</dbReference>
<keyword evidence="3" id="KW-1185">Reference proteome</keyword>
<dbReference type="AlphaFoldDB" id="W9QED6"/>
<evidence type="ECO:0000313" key="2">
    <source>
        <dbReference type="EMBL" id="EXB30872.1"/>
    </source>
</evidence>
<feature type="region of interest" description="Disordered" evidence="1">
    <location>
        <begin position="78"/>
        <end position="107"/>
    </location>
</feature>
<proteinExistence type="predicted"/>
<organism evidence="2 3">
    <name type="scientific">Morus notabilis</name>
    <dbReference type="NCBI Taxonomy" id="981085"/>
    <lineage>
        <taxon>Eukaryota</taxon>
        <taxon>Viridiplantae</taxon>
        <taxon>Streptophyta</taxon>
        <taxon>Embryophyta</taxon>
        <taxon>Tracheophyta</taxon>
        <taxon>Spermatophyta</taxon>
        <taxon>Magnoliopsida</taxon>
        <taxon>eudicotyledons</taxon>
        <taxon>Gunneridae</taxon>
        <taxon>Pentapetalae</taxon>
        <taxon>rosids</taxon>
        <taxon>fabids</taxon>
        <taxon>Rosales</taxon>
        <taxon>Moraceae</taxon>
        <taxon>Moreae</taxon>
        <taxon>Morus</taxon>
    </lineage>
</organism>
<protein>
    <submittedName>
        <fullName evidence="2">Uncharacterized protein</fullName>
    </submittedName>
</protein>
<feature type="compositionally biased region" description="Low complexity" evidence="1">
    <location>
        <begin position="91"/>
        <end position="100"/>
    </location>
</feature>
<dbReference type="Proteomes" id="UP000030645">
    <property type="component" value="Unassembled WGS sequence"/>
</dbReference>
<sequence length="127" mass="14189">MVKHVTLVQLMDLAQKVEDKNWALERAQVGRFLRHKPTGERAGLNGERAGIFRDYYGPQKSAVGESFVSGSSWTPPKFSGNTKGLSEMTRVSSTHSSVSVNKDPDTLPSHFTRKNDILRRTILDAEM</sequence>
<name>W9QED6_9ROSA</name>